<reference evidence="2" key="2">
    <citation type="journal article" date="2015" name="Data Brief">
        <title>Shoot transcriptome of the giant reed, Arundo donax.</title>
        <authorList>
            <person name="Barrero R.A."/>
            <person name="Guerrero F.D."/>
            <person name="Moolhuijzen P."/>
            <person name="Goolsby J.A."/>
            <person name="Tidwell J."/>
            <person name="Bellgard S.E."/>
            <person name="Bellgard M.I."/>
        </authorList>
    </citation>
    <scope>NUCLEOTIDE SEQUENCE</scope>
    <source>
        <tissue evidence="2">Shoot tissue taken approximately 20 cm above the soil surface</tissue>
    </source>
</reference>
<dbReference type="EMBL" id="GBRH01256173">
    <property type="protein sequence ID" value="JAD41722.1"/>
    <property type="molecule type" value="Transcribed_RNA"/>
</dbReference>
<accession>A0A0A9A3V1</accession>
<organism evidence="2">
    <name type="scientific">Arundo donax</name>
    <name type="common">Giant reed</name>
    <name type="synonym">Donax arundinaceus</name>
    <dbReference type="NCBI Taxonomy" id="35708"/>
    <lineage>
        <taxon>Eukaryota</taxon>
        <taxon>Viridiplantae</taxon>
        <taxon>Streptophyta</taxon>
        <taxon>Embryophyta</taxon>
        <taxon>Tracheophyta</taxon>
        <taxon>Spermatophyta</taxon>
        <taxon>Magnoliopsida</taxon>
        <taxon>Liliopsida</taxon>
        <taxon>Poales</taxon>
        <taxon>Poaceae</taxon>
        <taxon>PACMAD clade</taxon>
        <taxon>Arundinoideae</taxon>
        <taxon>Arundineae</taxon>
        <taxon>Arundo</taxon>
    </lineage>
</organism>
<evidence type="ECO:0000256" key="1">
    <source>
        <dbReference type="SAM" id="MobiDB-lite"/>
    </source>
</evidence>
<reference evidence="2" key="1">
    <citation type="submission" date="2014-09" db="EMBL/GenBank/DDBJ databases">
        <authorList>
            <person name="Magalhaes I.L.F."/>
            <person name="Oliveira U."/>
            <person name="Santos F.R."/>
            <person name="Vidigal T.H.D.A."/>
            <person name="Brescovit A.D."/>
            <person name="Santos A.J."/>
        </authorList>
    </citation>
    <scope>NUCLEOTIDE SEQUENCE</scope>
    <source>
        <tissue evidence="2">Shoot tissue taken approximately 20 cm above the soil surface</tissue>
    </source>
</reference>
<dbReference type="AlphaFoldDB" id="A0A0A9A3V1"/>
<feature type="region of interest" description="Disordered" evidence="1">
    <location>
        <begin position="1"/>
        <end position="25"/>
    </location>
</feature>
<evidence type="ECO:0000313" key="2">
    <source>
        <dbReference type="EMBL" id="JAD41722.1"/>
    </source>
</evidence>
<proteinExistence type="predicted"/>
<protein>
    <submittedName>
        <fullName evidence="2">Uncharacterized protein</fullName>
    </submittedName>
</protein>
<sequence length="25" mass="2757">MELSQTVNNQVTATLTAEQDNFSNT</sequence>
<name>A0A0A9A3V1_ARUDO</name>